<name>A0A7X0P8D8_9ACTN</name>
<dbReference type="InterPro" id="IPR001932">
    <property type="entry name" value="PPM-type_phosphatase-like_dom"/>
</dbReference>
<dbReference type="EMBL" id="JACHMI010000002">
    <property type="protein sequence ID" value="MBB6557210.1"/>
    <property type="molecule type" value="Genomic_DNA"/>
</dbReference>
<accession>A0A7X0P8D8</accession>
<dbReference type="AlphaFoldDB" id="A0A7X0P8D8"/>
<gene>
    <name evidence="2" type="ORF">HD593_012100</name>
</gene>
<evidence type="ECO:0000313" key="3">
    <source>
        <dbReference type="Proteomes" id="UP000565579"/>
    </source>
</evidence>
<dbReference type="SUPFAM" id="SSF81606">
    <property type="entry name" value="PP2C-like"/>
    <property type="match status" value="1"/>
</dbReference>
<dbReference type="SMART" id="SM00332">
    <property type="entry name" value="PP2Cc"/>
    <property type="match status" value="1"/>
</dbReference>
<dbReference type="Pfam" id="PF13672">
    <property type="entry name" value="PP2C_2"/>
    <property type="match status" value="1"/>
</dbReference>
<dbReference type="Gene3D" id="3.60.40.10">
    <property type="entry name" value="PPM-type phosphatase domain"/>
    <property type="match status" value="1"/>
</dbReference>
<proteinExistence type="predicted"/>
<keyword evidence="3" id="KW-1185">Reference proteome</keyword>
<protein>
    <submittedName>
        <fullName evidence="2">Serine/threonine protein phosphatase PrpC</fullName>
    </submittedName>
</protein>
<reference evidence="2 3" key="1">
    <citation type="submission" date="2020-08" db="EMBL/GenBank/DDBJ databases">
        <title>Sequencing the genomes of 1000 actinobacteria strains.</title>
        <authorList>
            <person name="Klenk H.-P."/>
        </authorList>
    </citation>
    <scope>NUCLEOTIDE SEQUENCE [LARGE SCALE GENOMIC DNA]</scope>
    <source>
        <strain evidence="2 3">DSM 43768</strain>
    </source>
</reference>
<evidence type="ECO:0000313" key="2">
    <source>
        <dbReference type="EMBL" id="MBB6557210.1"/>
    </source>
</evidence>
<comment type="caution">
    <text evidence="2">The sequence shown here is derived from an EMBL/GenBank/DDBJ whole genome shotgun (WGS) entry which is preliminary data.</text>
</comment>
<dbReference type="Proteomes" id="UP000565579">
    <property type="component" value="Unassembled WGS sequence"/>
</dbReference>
<dbReference type="PROSITE" id="PS51746">
    <property type="entry name" value="PPM_2"/>
    <property type="match status" value="1"/>
</dbReference>
<organism evidence="2 3">
    <name type="scientific">Nonomuraea rubra</name>
    <dbReference type="NCBI Taxonomy" id="46180"/>
    <lineage>
        <taxon>Bacteria</taxon>
        <taxon>Bacillati</taxon>
        <taxon>Actinomycetota</taxon>
        <taxon>Actinomycetes</taxon>
        <taxon>Streptosporangiales</taxon>
        <taxon>Streptosporangiaceae</taxon>
        <taxon>Nonomuraea</taxon>
    </lineage>
</organism>
<sequence>MPLMYVPGIARVHYDSIQNGRHTQADYVAVLDGAWALAVAVCDGAGDDCDAADAAQISAQIAAAVTGSTNSGVQGLHAARTYLQQRNEDAPPGQEGITTAVVAAITPGFLDMAWVGDSPAWAARLDGKVVPLTVPSCHPCGTPCNVEEKHEAEGRWPHRLLTDTGDYARLIIATDGLTAHLPLAGRADHMNAMLDDLARLASPDLSGEYVAASLLDMARQSRDPDNTTVAVIDLLTHEGEPA</sequence>
<dbReference type="InterPro" id="IPR036457">
    <property type="entry name" value="PPM-type-like_dom_sf"/>
</dbReference>
<evidence type="ECO:0000259" key="1">
    <source>
        <dbReference type="PROSITE" id="PS51746"/>
    </source>
</evidence>
<dbReference type="RefSeq" id="WP_185112797.1">
    <property type="nucleotide sequence ID" value="NZ_BAAAXY010000038.1"/>
</dbReference>
<feature type="domain" description="PPM-type phosphatase" evidence="1">
    <location>
        <begin position="11"/>
        <end position="234"/>
    </location>
</feature>